<comment type="catalytic activity">
    <reaction evidence="16">
        <text>[GlcNAc-(1-&gt;4)-Mur2Ac(oyl-L-Ala-gamma-D-Glu-L-Lys-D-Ala-D-Ala)](n)-di-trans,octa-cis-undecaprenyl diphosphate + beta-D-GlcNAc-(1-&gt;4)-Mur2Ac(oyl-L-Ala-gamma-D-Glu-L-Lys-D-Ala-D-Ala)-di-trans,octa-cis-undecaprenyl diphosphate = [GlcNAc-(1-&gt;4)-Mur2Ac(oyl-L-Ala-gamma-D-Glu-L-Lys-D-Ala-D-Ala)](n+1)-di-trans,octa-cis-undecaprenyl diphosphate + di-trans,octa-cis-undecaprenyl diphosphate + H(+)</text>
        <dbReference type="Rhea" id="RHEA:23708"/>
        <dbReference type="Rhea" id="RHEA-COMP:9602"/>
        <dbReference type="Rhea" id="RHEA-COMP:9603"/>
        <dbReference type="ChEBI" id="CHEBI:15378"/>
        <dbReference type="ChEBI" id="CHEBI:58405"/>
        <dbReference type="ChEBI" id="CHEBI:60033"/>
        <dbReference type="ChEBI" id="CHEBI:78435"/>
        <dbReference type="EC" id="2.4.99.28"/>
    </reaction>
</comment>
<dbReference type="InterPro" id="IPR001264">
    <property type="entry name" value="Glyco_trans_51"/>
</dbReference>
<evidence type="ECO:0000256" key="4">
    <source>
        <dbReference type="ARBA" id="ARBA00022475"/>
    </source>
</evidence>
<evidence type="ECO:0000256" key="12">
    <source>
        <dbReference type="ARBA" id="ARBA00023136"/>
    </source>
</evidence>
<evidence type="ECO:0000256" key="16">
    <source>
        <dbReference type="ARBA" id="ARBA00049902"/>
    </source>
</evidence>
<dbReference type="GO" id="GO:0008658">
    <property type="term" value="F:penicillin binding"/>
    <property type="evidence" value="ECO:0007669"/>
    <property type="project" value="InterPro"/>
</dbReference>
<keyword evidence="4" id="KW-1003">Cell membrane</keyword>
<keyword evidence="8" id="KW-0808">Transferase</keyword>
<dbReference type="GO" id="GO:0071555">
    <property type="term" value="P:cell wall organization"/>
    <property type="evidence" value="ECO:0007669"/>
    <property type="project" value="UniProtKB-KW"/>
</dbReference>
<dbReference type="SUPFAM" id="SSF53955">
    <property type="entry name" value="Lysozyme-like"/>
    <property type="match status" value="1"/>
</dbReference>
<dbReference type="GO" id="GO:0008360">
    <property type="term" value="P:regulation of cell shape"/>
    <property type="evidence" value="ECO:0007669"/>
    <property type="project" value="UniProtKB-KW"/>
</dbReference>
<sequence length="947" mass="104472">MPIPQLHPSRHYGRLPESAPAPRKEKRDYNRKKLLKNLGWTALIGTIGIFIIGTITVAWVSRDLPDPDKINSRQVSQSTKIYDRTGANMLYEIYQNQKRTLVNLDQIATSTLKATIAVEDKNFYEHGGIQIKSIIRATFNNLIGRKTGSGGASTLTQQLIKNAVVGNEHSVFRKLKEAILAIRLEKKYSKDQILKLYLNEIPYGSTNYGIEAASQSYFHKSAKDLTLAESATLASIPKAPSTYLKDLDALRNRRDLVLSLMYDQGYITEQEKKDAQGIALRIFRSGGPMDAPHFVLYVKQLLADKFGERAIDEGGLQVITTLDYDKQKIAEKTVKELGDKNAKNANANNAALVALDPKTAQILALVGSRDYFNDEINGQFDVATLGKRQPGSSFKPFVYTAAFEKGYTPDTVLYDVSTNFDARAGQDYTPKNYDGKDHGLVTMRKALQGSLNIPAVKTLYLVGSANAIDFAKRFGYTTLTGDYGLSLVLGGAEVNLLEHTNGYATLANNGVYNEPVSILKVTNNLGEVLYQWKPSQGQEAITPEIAATTADVLSDDPARAFVFSLHGNLTLPDRPVAAKTGTTNDNKDAWTMGYVPSLAAGVWVGNTIPTPMKAGGNALAGTIWNRFMREALKGSPVETFPTPPINDAQKSVLRGGNGGITLNINSETGKIANSTTPENLIVQRAYLPPHDILHYVIKDDPRGPAPAFPADDPQYEAWEAGLQSWIAREQTDSRNLTFQEPPNEYDNVQTSELAPTLEFISPTEGQILTSREINIQVKASAPQGVTKVMYQIDGHTIGQSIEFPFNFTYYAQTLLKGPHNLSAVATDGSGNSTQKNINFALQADFDPANFEWFDKDPLIIKTNEFPRIISLTPFRWDDTKQIDIFISSATTPSKLLYNFNHTEDQLVNNQLTFTWKHAPAVGGYVLKAILLENTGKKVEKVLNITIE</sequence>
<evidence type="ECO:0000256" key="9">
    <source>
        <dbReference type="ARBA" id="ARBA00022801"/>
    </source>
</evidence>
<dbReference type="Pfam" id="PF00912">
    <property type="entry name" value="Transgly"/>
    <property type="match status" value="1"/>
</dbReference>
<organism evidence="21 22">
    <name type="scientific">Candidatus Magasanikbacteria bacterium GW2011_GWA2_40_10</name>
    <dbReference type="NCBI Taxonomy" id="1619037"/>
    <lineage>
        <taxon>Bacteria</taxon>
        <taxon>Candidatus Magasanikiibacteriota</taxon>
    </lineage>
</organism>
<accession>A0A0G0TAD7</accession>
<evidence type="ECO:0000259" key="20">
    <source>
        <dbReference type="Pfam" id="PF00912"/>
    </source>
</evidence>
<feature type="transmembrane region" description="Helical" evidence="18">
    <location>
        <begin position="37"/>
        <end position="60"/>
    </location>
</feature>
<comment type="similarity">
    <text evidence="2">In the C-terminal section; belongs to the transpeptidase family.</text>
</comment>
<dbReference type="Gene3D" id="3.40.710.10">
    <property type="entry name" value="DD-peptidase/beta-lactamase superfamily"/>
    <property type="match status" value="1"/>
</dbReference>
<keyword evidence="7" id="KW-0328">Glycosyltransferase</keyword>
<evidence type="ECO:0000256" key="7">
    <source>
        <dbReference type="ARBA" id="ARBA00022676"/>
    </source>
</evidence>
<keyword evidence="6" id="KW-0645">Protease</keyword>
<dbReference type="FunFam" id="1.10.3810.10:FF:000001">
    <property type="entry name" value="Penicillin-binding protein 1A"/>
    <property type="match status" value="1"/>
</dbReference>
<gene>
    <name evidence="21" type="ORF">UT67_C0006G0001</name>
</gene>
<keyword evidence="14" id="KW-0961">Cell wall biogenesis/degradation</keyword>
<evidence type="ECO:0000313" key="21">
    <source>
        <dbReference type="EMBL" id="KKR34822.1"/>
    </source>
</evidence>
<comment type="subcellular location">
    <subcellularLocation>
        <location evidence="1">Cell membrane</location>
    </subcellularLocation>
</comment>
<dbReference type="GO" id="GO:0030288">
    <property type="term" value="C:outer membrane-bounded periplasmic space"/>
    <property type="evidence" value="ECO:0007669"/>
    <property type="project" value="TreeGrafter"/>
</dbReference>
<feature type="domain" description="Penicillin-binding protein transpeptidase" evidence="19">
    <location>
        <begin position="351"/>
        <end position="628"/>
    </location>
</feature>
<comment type="catalytic activity">
    <reaction evidence="15">
        <text>Preferential cleavage: (Ac)2-L-Lys-D-Ala-|-D-Ala. Also transpeptidation of peptidyl-alanyl moieties that are N-acyl substituents of D-alanine.</text>
        <dbReference type="EC" id="3.4.16.4"/>
    </reaction>
</comment>
<evidence type="ECO:0000256" key="2">
    <source>
        <dbReference type="ARBA" id="ARBA00007090"/>
    </source>
</evidence>
<evidence type="ECO:0000256" key="10">
    <source>
        <dbReference type="ARBA" id="ARBA00022960"/>
    </source>
</evidence>
<dbReference type="STRING" id="1619037.UT67_C0006G0001"/>
<dbReference type="PANTHER" id="PTHR32282">
    <property type="entry name" value="BINDING PROTEIN TRANSPEPTIDASE, PUTATIVE-RELATED"/>
    <property type="match status" value="1"/>
</dbReference>
<feature type="domain" description="Glycosyl transferase family 51" evidence="20">
    <location>
        <begin position="89"/>
        <end position="261"/>
    </location>
</feature>
<dbReference type="Pfam" id="PF00905">
    <property type="entry name" value="Transpeptidase"/>
    <property type="match status" value="1"/>
</dbReference>
<evidence type="ECO:0000256" key="8">
    <source>
        <dbReference type="ARBA" id="ARBA00022679"/>
    </source>
</evidence>
<keyword evidence="13" id="KW-0511">Multifunctional enzyme</keyword>
<dbReference type="AlphaFoldDB" id="A0A0G0TAD7"/>
<dbReference type="Gene3D" id="2.60.40.10">
    <property type="entry name" value="Immunoglobulins"/>
    <property type="match status" value="1"/>
</dbReference>
<keyword evidence="12 18" id="KW-0472">Membrane</keyword>
<feature type="region of interest" description="Disordered" evidence="17">
    <location>
        <begin position="1"/>
        <end position="28"/>
    </location>
</feature>
<evidence type="ECO:0000256" key="5">
    <source>
        <dbReference type="ARBA" id="ARBA00022645"/>
    </source>
</evidence>
<comment type="similarity">
    <text evidence="3">In the N-terminal section; belongs to the glycosyltransferase 51 family.</text>
</comment>
<dbReference type="EMBL" id="LBXR01000006">
    <property type="protein sequence ID" value="KKR34822.1"/>
    <property type="molecule type" value="Genomic_DNA"/>
</dbReference>
<dbReference type="InterPro" id="IPR013783">
    <property type="entry name" value="Ig-like_fold"/>
</dbReference>
<evidence type="ECO:0000256" key="3">
    <source>
        <dbReference type="ARBA" id="ARBA00007739"/>
    </source>
</evidence>
<comment type="caution">
    <text evidence="21">The sequence shown here is derived from an EMBL/GenBank/DDBJ whole genome shotgun (WGS) entry which is preliminary data.</text>
</comment>
<evidence type="ECO:0000256" key="14">
    <source>
        <dbReference type="ARBA" id="ARBA00023316"/>
    </source>
</evidence>
<keyword evidence="18" id="KW-1133">Transmembrane helix</keyword>
<dbReference type="InterPro" id="IPR001460">
    <property type="entry name" value="PCN-bd_Tpept"/>
</dbReference>
<dbReference type="InterPro" id="IPR023346">
    <property type="entry name" value="Lysozyme-like_dom_sf"/>
</dbReference>
<evidence type="ECO:0000256" key="15">
    <source>
        <dbReference type="ARBA" id="ARBA00034000"/>
    </source>
</evidence>
<evidence type="ECO:0000259" key="19">
    <source>
        <dbReference type="Pfam" id="PF00905"/>
    </source>
</evidence>
<proteinExistence type="inferred from homology"/>
<dbReference type="Proteomes" id="UP000034855">
    <property type="component" value="Unassembled WGS sequence"/>
</dbReference>
<dbReference type="InterPro" id="IPR036950">
    <property type="entry name" value="PBP_transglycosylase"/>
</dbReference>
<evidence type="ECO:0000256" key="6">
    <source>
        <dbReference type="ARBA" id="ARBA00022670"/>
    </source>
</evidence>
<dbReference type="Gene3D" id="1.10.3810.10">
    <property type="entry name" value="Biosynthetic peptidoglycan transglycosylase-like"/>
    <property type="match status" value="1"/>
</dbReference>
<evidence type="ECO:0000256" key="17">
    <source>
        <dbReference type="SAM" id="MobiDB-lite"/>
    </source>
</evidence>
<dbReference type="GO" id="GO:0009252">
    <property type="term" value="P:peptidoglycan biosynthetic process"/>
    <property type="evidence" value="ECO:0007669"/>
    <property type="project" value="UniProtKB-KW"/>
</dbReference>
<dbReference type="NCBIfam" id="TIGR02074">
    <property type="entry name" value="PBP_1a_fam"/>
    <property type="match status" value="1"/>
</dbReference>
<evidence type="ECO:0000313" key="22">
    <source>
        <dbReference type="Proteomes" id="UP000034855"/>
    </source>
</evidence>
<reference evidence="21 22" key="1">
    <citation type="journal article" date="2015" name="Nature">
        <title>rRNA introns, odd ribosomes, and small enigmatic genomes across a large radiation of phyla.</title>
        <authorList>
            <person name="Brown C.T."/>
            <person name="Hug L.A."/>
            <person name="Thomas B.C."/>
            <person name="Sharon I."/>
            <person name="Castelle C.J."/>
            <person name="Singh A."/>
            <person name="Wilkins M.J."/>
            <person name="Williams K.H."/>
            <person name="Banfield J.F."/>
        </authorList>
    </citation>
    <scope>NUCLEOTIDE SEQUENCE [LARGE SCALE GENOMIC DNA]</scope>
</reference>
<keyword evidence="9" id="KW-0378">Hydrolase</keyword>
<dbReference type="InterPro" id="IPR050396">
    <property type="entry name" value="Glycosyltr_51/Transpeptidase"/>
</dbReference>
<dbReference type="GO" id="GO:0006508">
    <property type="term" value="P:proteolysis"/>
    <property type="evidence" value="ECO:0007669"/>
    <property type="project" value="UniProtKB-KW"/>
</dbReference>
<keyword evidence="5" id="KW-0121">Carboxypeptidase</keyword>
<keyword evidence="18" id="KW-0812">Transmembrane</keyword>
<dbReference type="GO" id="GO:0008955">
    <property type="term" value="F:peptidoglycan glycosyltransferase activity"/>
    <property type="evidence" value="ECO:0007669"/>
    <property type="project" value="UniProtKB-EC"/>
</dbReference>
<evidence type="ECO:0000256" key="13">
    <source>
        <dbReference type="ARBA" id="ARBA00023268"/>
    </source>
</evidence>
<dbReference type="Pfam" id="PF17957">
    <property type="entry name" value="Big_7"/>
    <property type="match status" value="1"/>
</dbReference>
<dbReference type="PANTHER" id="PTHR32282:SF11">
    <property type="entry name" value="PENICILLIN-BINDING PROTEIN 1B"/>
    <property type="match status" value="1"/>
</dbReference>
<evidence type="ECO:0000256" key="1">
    <source>
        <dbReference type="ARBA" id="ARBA00004236"/>
    </source>
</evidence>
<keyword evidence="10" id="KW-0133">Cell shape</keyword>
<evidence type="ECO:0000256" key="11">
    <source>
        <dbReference type="ARBA" id="ARBA00022984"/>
    </source>
</evidence>
<name>A0A0G0TAD7_9BACT</name>
<keyword evidence="11" id="KW-0573">Peptidoglycan synthesis</keyword>
<dbReference type="SUPFAM" id="SSF56601">
    <property type="entry name" value="beta-lactamase/transpeptidase-like"/>
    <property type="match status" value="1"/>
</dbReference>
<dbReference type="GO" id="GO:0005886">
    <property type="term" value="C:plasma membrane"/>
    <property type="evidence" value="ECO:0007669"/>
    <property type="project" value="UniProtKB-SubCell"/>
</dbReference>
<evidence type="ECO:0000256" key="18">
    <source>
        <dbReference type="SAM" id="Phobius"/>
    </source>
</evidence>
<dbReference type="GO" id="GO:0009002">
    <property type="term" value="F:serine-type D-Ala-D-Ala carboxypeptidase activity"/>
    <property type="evidence" value="ECO:0007669"/>
    <property type="project" value="UniProtKB-EC"/>
</dbReference>
<dbReference type="PATRIC" id="fig|1619037.3.peg.182"/>
<protein>
    <submittedName>
        <fullName evidence="21">Penicillin-binding protein, 1A family</fullName>
    </submittedName>
</protein>
<dbReference type="InterPro" id="IPR012338">
    <property type="entry name" value="Beta-lactam/transpept-like"/>
</dbReference>